<evidence type="ECO:0000259" key="1">
    <source>
        <dbReference type="PROSITE" id="PS51674"/>
    </source>
</evidence>
<dbReference type="AlphaFoldDB" id="A0A542ZT13"/>
<dbReference type="OrthoDB" id="3744914at2"/>
<sequence>MTIPTLQADATARGCVQRTDIFQNVLLEDPPTSLNTAERRATMKLTSQAAKICGACPLQNECLYTAVVDHDVAGFVAGTTEKQRLKIRRALGWKVTPDNMDSLAGAFTQNRQVDHDEVVRLRMANPHESLEMLAQRMGCSLSTIKRHLRRHRQERTSPKPRQVKVKPSLRKVLTAAQQVLNPQTQRQAA</sequence>
<dbReference type="Pfam" id="PF02467">
    <property type="entry name" value="Whib"/>
    <property type="match status" value="1"/>
</dbReference>
<dbReference type="RefSeq" id="WP_142093116.1">
    <property type="nucleotide sequence ID" value="NZ_BAAAMD010000002.1"/>
</dbReference>
<proteinExistence type="predicted"/>
<dbReference type="PROSITE" id="PS51674">
    <property type="entry name" value="4FE4S_WBL"/>
    <property type="match status" value="1"/>
</dbReference>
<dbReference type="EMBL" id="VFOR01000001">
    <property type="protein sequence ID" value="TQL63390.1"/>
    <property type="molecule type" value="Genomic_DNA"/>
</dbReference>
<name>A0A542ZT13_9ACTN</name>
<reference evidence="2 3" key="1">
    <citation type="submission" date="2019-06" db="EMBL/GenBank/DDBJ databases">
        <title>Sequencing the genomes of 1000 actinobacteria strains.</title>
        <authorList>
            <person name="Klenk H.-P."/>
        </authorList>
    </citation>
    <scope>NUCLEOTIDE SEQUENCE [LARGE SCALE GENOMIC DNA]</scope>
    <source>
        <strain evidence="2 3">DSM 8251</strain>
    </source>
</reference>
<evidence type="ECO:0000313" key="3">
    <source>
        <dbReference type="Proteomes" id="UP000316196"/>
    </source>
</evidence>
<dbReference type="Proteomes" id="UP000316196">
    <property type="component" value="Unassembled WGS sequence"/>
</dbReference>
<gene>
    <name evidence="2" type="ORF">FB460_1202</name>
</gene>
<feature type="domain" description="4Fe-4S Wbl-type" evidence="1">
    <location>
        <begin position="14"/>
        <end position="86"/>
    </location>
</feature>
<keyword evidence="3" id="KW-1185">Reference proteome</keyword>
<comment type="caution">
    <text evidence="2">The sequence shown here is derived from an EMBL/GenBank/DDBJ whole genome shotgun (WGS) entry which is preliminary data.</text>
</comment>
<evidence type="ECO:0000313" key="2">
    <source>
        <dbReference type="EMBL" id="TQL63390.1"/>
    </source>
</evidence>
<protein>
    <submittedName>
        <fullName evidence="2">Transcription factor WhiB</fullName>
    </submittedName>
</protein>
<dbReference type="InterPro" id="IPR034768">
    <property type="entry name" value="4FE4S_WBL"/>
</dbReference>
<organism evidence="2 3">
    <name type="scientific">Propioniferax innocua</name>
    <dbReference type="NCBI Taxonomy" id="1753"/>
    <lineage>
        <taxon>Bacteria</taxon>
        <taxon>Bacillati</taxon>
        <taxon>Actinomycetota</taxon>
        <taxon>Actinomycetes</taxon>
        <taxon>Propionibacteriales</taxon>
        <taxon>Propionibacteriaceae</taxon>
        <taxon>Propioniferax</taxon>
    </lineage>
</organism>
<accession>A0A542ZT13</accession>